<keyword evidence="2" id="KW-1185">Reference proteome</keyword>
<sequence length="166" mass="18315">MSLKDLIPGGIYIILFLQDSPPELDDFHWGLYVHTSEKIGGTKHHIQGLENGRWIPDHGVTSGVFKSALLVGIFQVAKIPNGLESHVDQTLHSLDDQLNQGGCSCRKWVFRILELLQKPVDGKMVLPCQDLTSLEVEVRSWGNAHAMAAALNQQPRPIGASKLCNT</sequence>
<gene>
    <name evidence="1" type="ORF">JOL62DRAFT_575090</name>
</gene>
<accession>A0ABR1N5K4</accession>
<proteinExistence type="predicted"/>
<evidence type="ECO:0000313" key="1">
    <source>
        <dbReference type="EMBL" id="KAK7610486.1"/>
    </source>
</evidence>
<dbReference type="EMBL" id="JBBPBF010000017">
    <property type="protein sequence ID" value="KAK7610486.1"/>
    <property type="molecule type" value="Genomic_DNA"/>
</dbReference>
<comment type="caution">
    <text evidence="1">The sequence shown here is derived from an EMBL/GenBank/DDBJ whole genome shotgun (WGS) entry which is preliminary data.</text>
</comment>
<protein>
    <submittedName>
        <fullName evidence="1">Uncharacterized protein</fullName>
    </submittedName>
</protein>
<dbReference type="InterPro" id="IPR054208">
    <property type="entry name" value="DUF6914"/>
</dbReference>
<reference evidence="1 2" key="1">
    <citation type="submission" date="2024-04" db="EMBL/GenBank/DDBJ databases">
        <title>Phyllosticta paracitricarpa is synonymous to the EU quarantine fungus P. citricarpa based on phylogenomic analyses.</title>
        <authorList>
            <consortium name="Lawrence Berkeley National Laboratory"/>
            <person name="Van ingen-buijs V.A."/>
            <person name="Van westerhoven A.C."/>
            <person name="Haridas S."/>
            <person name="Skiadas P."/>
            <person name="Martin F."/>
            <person name="Groenewald J.Z."/>
            <person name="Crous P.W."/>
            <person name="Seidl M.F."/>
        </authorList>
    </citation>
    <scope>NUCLEOTIDE SEQUENCE [LARGE SCALE GENOMIC DNA]</scope>
    <source>
        <strain evidence="1 2">CBS 141358</strain>
    </source>
</reference>
<evidence type="ECO:0000313" key="2">
    <source>
        <dbReference type="Proteomes" id="UP001367316"/>
    </source>
</evidence>
<name>A0ABR1N5K4_9PEZI</name>
<dbReference type="Pfam" id="PF21858">
    <property type="entry name" value="DUF6914"/>
    <property type="match status" value="1"/>
</dbReference>
<organism evidence="1 2">
    <name type="scientific">Phyllosticta paracitricarpa</name>
    <dbReference type="NCBI Taxonomy" id="2016321"/>
    <lineage>
        <taxon>Eukaryota</taxon>
        <taxon>Fungi</taxon>
        <taxon>Dikarya</taxon>
        <taxon>Ascomycota</taxon>
        <taxon>Pezizomycotina</taxon>
        <taxon>Dothideomycetes</taxon>
        <taxon>Dothideomycetes incertae sedis</taxon>
        <taxon>Botryosphaeriales</taxon>
        <taxon>Phyllostictaceae</taxon>
        <taxon>Phyllosticta</taxon>
    </lineage>
</organism>
<dbReference type="Proteomes" id="UP001367316">
    <property type="component" value="Unassembled WGS sequence"/>
</dbReference>